<dbReference type="EMBL" id="JAGSOH010000145">
    <property type="protein sequence ID" value="MBR7830642.1"/>
    <property type="molecule type" value="Genomic_DNA"/>
</dbReference>
<dbReference type="AlphaFoldDB" id="A0A941EFU5"/>
<evidence type="ECO:0008006" key="4">
    <source>
        <dbReference type="Google" id="ProtNLM"/>
    </source>
</evidence>
<evidence type="ECO:0000313" key="2">
    <source>
        <dbReference type="EMBL" id="MBR7830642.1"/>
    </source>
</evidence>
<feature type="transmembrane region" description="Helical" evidence="1">
    <location>
        <begin position="288"/>
        <end position="308"/>
    </location>
</feature>
<keyword evidence="3" id="KW-1185">Reference proteome</keyword>
<organism evidence="2 3">
    <name type="scientific">Actinospica acidithermotolerans</name>
    <dbReference type="NCBI Taxonomy" id="2828514"/>
    <lineage>
        <taxon>Bacteria</taxon>
        <taxon>Bacillati</taxon>
        <taxon>Actinomycetota</taxon>
        <taxon>Actinomycetes</taxon>
        <taxon>Catenulisporales</taxon>
        <taxon>Actinospicaceae</taxon>
        <taxon>Actinospica</taxon>
    </lineage>
</organism>
<name>A0A941EFU5_9ACTN</name>
<feature type="transmembrane region" description="Helical" evidence="1">
    <location>
        <begin position="355"/>
        <end position="373"/>
    </location>
</feature>
<dbReference type="Proteomes" id="UP000676325">
    <property type="component" value="Unassembled WGS sequence"/>
</dbReference>
<feature type="transmembrane region" description="Helical" evidence="1">
    <location>
        <begin position="159"/>
        <end position="186"/>
    </location>
</feature>
<evidence type="ECO:0000313" key="3">
    <source>
        <dbReference type="Proteomes" id="UP000676325"/>
    </source>
</evidence>
<feature type="transmembrane region" description="Helical" evidence="1">
    <location>
        <begin position="328"/>
        <end position="348"/>
    </location>
</feature>
<feature type="transmembrane region" description="Helical" evidence="1">
    <location>
        <begin position="193"/>
        <end position="215"/>
    </location>
</feature>
<proteinExistence type="predicted"/>
<dbReference type="RefSeq" id="WP_212521766.1">
    <property type="nucleotide sequence ID" value="NZ_JAGSOH010000145.1"/>
</dbReference>
<keyword evidence="1" id="KW-1133">Transmembrane helix</keyword>
<feature type="transmembrane region" description="Helical" evidence="1">
    <location>
        <begin position="221"/>
        <end position="243"/>
    </location>
</feature>
<gene>
    <name evidence="2" type="ORF">KDK95_30350</name>
</gene>
<feature type="transmembrane region" description="Helical" evidence="1">
    <location>
        <begin position="94"/>
        <end position="114"/>
    </location>
</feature>
<protein>
    <recommendedName>
        <fullName evidence="4">DUF2029 domain-containing protein</fullName>
    </recommendedName>
</protein>
<reference evidence="2" key="1">
    <citation type="submission" date="2021-04" db="EMBL/GenBank/DDBJ databases">
        <title>Genome based classification of Actinospica acidithermotolerans sp. nov., an actinobacterium isolated from an Indonesian hot spring.</title>
        <authorList>
            <person name="Kusuma A.B."/>
            <person name="Putra K.E."/>
            <person name="Nafisah S."/>
            <person name="Loh J."/>
            <person name="Nouioui I."/>
            <person name="Goodfellow M."/>
        </authorList>
    </citation>
    <scope>NUCLEOTIDE SEQUENCE</scope>
    <source>
        <strain evidence="2">MGRD01-02</strain>
    </source>
</reference>
<evidence type="ECO:0000256" key="1">
    <source>
        <dbReference type="SAM" id="Phobius"/>
    </source>
</evidence>
<accession>A0A941EFU5</accession>
<feature type="transmembrane region" description="Helical" evidence="1">
    <location>
        <begin position="20"/>
        <end position="45"/>
    </location>
</feature>
<feature type="transmembrane region" description="Helical" evidence="1">
    <location>
        <begin position="135"/>
        <end position="153"/>
    </location>
</feature>
<comment type="caution">
    <text evidence="2">The sequence shown here is derived from an EMBL/GenBank/DDBJ whole genome shotgun (WGS) entry which is preliminary data.</text>
</comment>
<sequence length="396" mass="42426">MAGPPAGAGEEGGRSRRRRLAILAVWSGVWALYFSVTGGFSWHYFVQGSTLLFHGAQPGQPAGGLDLYANYPQLQIGPVTFALAEVLRQLGGGAGVHAAEAFMTVLGLLVLYCLERIAEAMRPELTRTRRLDRTMLFGGGIFMIGWTDLSVGIGHLDDVLALTLVTLAVWALTANIPTLAGLCLGLSVDSKPWALVFLALILTVPAFMRTHVAVWTGATVLVAWLPFVIADPHMLTAASAFTIPNEPSSSLRALGVADAGTPKWDRMAQIGLGCFLGGIAVWRRRWPAIILLGVGARIVLDPGVYAYYTSGVLLGALMWDTLGLRKPWPMWTIITGSALAITPIFIANSSMLGQIRLGVVVLFSVAVLVTPAYEIGPLARRGLGRRRKVTTSRTGR</sequence>
<keyword evidence="1" id="KW-0472">Membrane</keyword>
<keyword evidence="1" id="KW-0812">Transmembrane</keyword>